<gene>
    <name evidence="1" type="ORF">LCGC14_0347820</name>
</gene>
<dbReference type="EMBL" id="LAZR01000258">
    <property type="protein sequence ID" value="KKN78715.1"/>
    <property type="molecule type" value="Genomic_DNA"/>
</dbReference>
<accession>A0A0F9TBQ4</accession>
<comment type="caution">
    <text evidence="1">The sequence shown here is derived from an EMBL/GenBank/DDBJ whole genome shotgun (WGS) entry which is preliminary data.</text>
</comment>
<evidence type="ECO:0000313" key="1">
    <source>
        <dbReference type="EMBL" id="KKN78715.1"/>
    </source>
</evidence>
<proteinExistence type="predicted"/>
<reference evidence="1" key="1">
    <citation type="journal article" date="2015" name="Nature">
        <title>Complex archaea that bridge the gap between prokaryotes and eukaryotes.</title>
        <authorList>
            <person name="Spang A."/>
            <person name="Saw J.H."/>
            <person name="Jorgensen S.L."/>
            <person name="Zaremba-Niedzwiedzka K."/>
            <person name="Martijn J."/>
            <person name="Lind A.E."/>
            <person name="van Eijk R."/>
            <person name="Schleper C."/>
            <person name="Guy L."/>
            <person name="Ettema T.J."/>
        </authorList>
    </citation>
    <scope>NUCLEOTIDE SEQUENCE</scope>
</reference>
<sequence>MREKLTSWTWWRAWLKRQLSFKAGVEAFLASFVKVRTRQERGMNKITKASKMYLGIGRRAERRRLARRGQSNRGTDKK</sequence>
<protein>
    <submittedName>
        <fullName evidence="1">Uncharacterized protein</fullName>
    </submittedName>
</protein>
<organism evidence="1">
    <name type="scientific">marine sediment metagenome</name>
    <dbReference type="NCBI Taxonomy" id="412755"/>
    <lineage>
        <taxon>unclassified sequences</taxon>
        <taxon>metagenomes</taxon>
        <taxon>ecological metagenomes</taxon>
    </lineage>
</organism>
<dbReference type="AlphaFoldDB" id="A0A0F9TBQ4"/>
<name>A0A0F9TBQ4_9ZZZZ</name>